<gene>
    <name evidence="1" type="ORF">S03H2_44994</name>
</gene>
<evidence type="ECO:0008006" key="2">
    <source>
        <dbReference type="Google" id="ProtNLM"/>
    </source>
</evidence>
<dbReference type="EMBL" id="BARU01028162">
    <property type="protein sequence ID" value="GAH67465.1"/>
    <property type="molecule type" value="Genomic_DNA"/>
</dbReference>
<protein>
    <recommendedName>
        <fullName evidence="2">Helix-hairpin-helix DNA-binding motif class 1 domain-containing protein</fullName>
    </recommendedName>
</protein>
<organism evidence="1">
    <name type="scientific">marine sediment metagenome</name>
    <dbReference type="NCBI Taxonomy" id="412755"/>
    <lineage>
        <taxon>unclassified sequences</taxon>
        <taxon>metagenomes</taxon>
        <taxon>ecological metagenomes</taxon>
    </lineage>
</organism>
<name>X1IE02_9ZZZZ</name>
<accession>X1IE02</accession>
<dbReference type="InterPro" id="IPR010995">
    <property type="entry name" value="DNA_repair_Rad51/TF_NusA_a-hlx"/>
</dbReference>
<sequence length="112" mass="12332">MSFSSGKIRIKVFIMSNELERVRGVGPIAAVNLNKAGVKTIEEVANSTTEELAWIKGFGIISAKKIIENANELLQLEKSIQNVLDSIKENFVKNCPKCGGTMKSKFIFSDLI</sequence>
<comment type="caution">
    <text evidence="1">The sequence shown here is derived from an EMBL/GenBank/DDBJ whole genome shotgun (WGS) entry which is preliminary data.</text>
</comment>
<dbReference type="Gene3D" id="1.10.150.20">
    <property type="entry name" value="5' to 3' exonuclease, C-terminal subdomain"/>
    <property type="match status" value="1"/>
</dbReference>
<dbReference type="AlphaFoldDB" id="X1IE02"/>
<dbReference type="GO" id="GO:0000166">
    <property type="term" value="F:nucleotide binding"/>
    <property type="evidence" value="ECO:0007669"/>
    <property type="project" value="InterPro"/>
</dbReference>
<proteinExistence type="predicted"/>
<dbReference type="Pfam" id="PF14520">
    <property type="entry name" value="HHH_5"/>
    <property type="match status" value="1"/>
</dbReference>
<dbReference type="SUPFAM" id="SSF47794">
    <property type="entry name" value="Rad51 N-terminal domain-like"/>
    <property type="match status" value="1"/>
</dbReference>
<feature type="non-terminal residue" evidence="1">
    <location>
        <position position="112"/>
    </location>
</feature>
<reference evidence="1" key="1">
    <citation type="journal article" date="2014" name="Front. Microbiol.">
        <title>High frequency of phylogenetically diverse reductive dehalogenase-homologous genes in deep subseafloor sedimentary metagenomes.</title>
        <authorList>
            <person name="Kawai M."/>
            <person name="Futagami T."/>
            <person name="Toyoda A."/>
            <person name="Takaki Y."/>
            <person name="Nishi S."/>
            <person name="Hori S."/>
            <person name="Arai W."/>
            <person name="Tsubouchi T."/>
            <person name="Morono Y."/>
            <person name="Uchiyama I."/>
            <person name="Ito T."/>
            <person name="Fujiyama A."/>
            <person name="Inagaki F."/>
            <person name="Takami H."/>
        </authorList>
    </citation>
    <scope>NUCLEOTIDE SEQUENCE</scope>
    <source>
        <strain evidence="1">Expedition CK06-06</strain>
    </source>
</reference>
<evidence type="ECO:0000313" key="1">
    <source>
        <dbReference type="EMBL" id="GAH67465.1"/>
    </source>
</evidence>